<feature type="compositionally biased region" description="Basic residues" evidence="1">
    <location>
        <begin position="86"/>
        <end position="97"/>
    </location>
</feature>
<protein>
    <submittedName>
        <fullName evidence="2">Uncharacterized protein</fullName>
    </submittedName>
</protein>
<proteinExistence type="predicted"/>
<dbReference type="EMBL" id="KB445556">
    <property type="protein sequence ID" value="EMC95797.1"/>
    <property type="molecule type" value="Genomic_DNA"/>
</dbReference>
<dbReference type="GeneID" id="19108877"/>
<evidence type="ECO:0000256" key="1">
    <source>
        <dbReference type="SAM" id="MobiDB-lite"/>
    </source>
</evidence>
<organism evidence="2 3">
    <name type="scientific">Baudoinia panamericana (strain UAMH 10762)</name>
    <name type="common">Angels' share fungus</name>
    <name type="synonym">Baudoinia compniacensis (strain UAMH 10762)</name>
    <dbReference type="NCBI Taxonomy" id="717646"/>
    <lineage>
        <taxon>Eukaryota</taxon>
        <taxon>Fungi</taxon>
        <taxon>Dikarya</taxon>
        <taxon>Ascomycota</taxon>
        <taxon>Pezizomycotina</taxon>
        <taxon>Dothideomycetes</taxon>
        <taxon>Dothideomycetidae</taxon>
        <taxon>Mycosphaerellales</taxon>
        <taxon>Teratosphaeriaceae</taxon>
        <taxon>Baudoinia</taxon>
    </lineage>
</organism>
<dbReference type="Proteomes" id="UP000011761">
    <property type="component" value="Unassembled WGS sequence"/>
</dbReference>
<evidence type="ECO:0000313" key="2">
    <source>
        <dbReference type="EMBL" id="EMC95797.1"/>
    </source>
</evidence>
<dbReference type="HOGENOM" id="CLU_1686240_0_0_1"/>
<accession>M2LN72</accession>
<evidence type="ECO:0000313" key="3">
    <source>
        <dbReference type="Proteomes" id="UP000011761"/>
    </source>
</evidence>
<gene>
    <name evidence="2" type="ORF">BAUCODRAFT_148669</name>
</gene>
<name>M2LN72_BAUPA</name>
<dbReference type="OrthoDB" id="5371646at2759"/>
<reference evidence="2 3" key="1">
    <citation type="journal article" date="2012" name="PLoS Pathog.">
        <title>Diverse lifestyles and strategies of plant pathogenesis encoded in the genomes of eighteen Dothideomycetes fungi.</title>
        <authorList>
            <person name="Ohm R.A."/>
            <person name="Feau N."/>
            <person name="Henrissat B."/>
            <person name="Schoch C.L."/>
            <person name="Horwitz B.A."/>
            <person name="Barry K.W."/>
            <person name="Condon B.J."/>
            <person name="Copeland A.C."/>
            <person name="Dhillon B."/>
            <person name="Glaser F."/>
            <person name="Hesse C.N."/>
            <person name="Kosti I."/>
            <person name="LaButti K."/>
            <person name="Lindquist E.A."/>
            <person name="Lucas S."/>
            <person name="Salamov A.A."/>
            <person name="Bradshaw R.E."/>
            <person name="Ciuffetti L."/>
            <person name="Hamelin R.C."/>
            <person name="Kema G.H.J."/>
            <person name="Lawrence C."/>
            <person name="Scott J.A."/>
            <person name="Spatafora J.W."/>
            <person name="Turgeon B.G."/>
            <person name="de Wit P.J.G.M."/>
            <person name="Zhong S."/>
            <person name="Goodwin S.B."/>
            <person name="Grigoriev I.V."/>
        </authorList>
    </citation>
    <scope>NUCLEOTIDE SEQUENCE [LARGE SCALE GENOMIC DNA]</scope>
    <source>
        <strain evidence="2 3">UAMH 10762</strain>
    </source>
</reference>
<feature type="region of interest" description="Disordered" evidence="1">
    <location>
        <begin position="55"/>
        <end position="97"/>
    </location>
</feature>
<dbReference type="KEGG" id="bcom:BAUCODRAFT_148669"/>
<dbReference type="AlphaFoldDB" id="M2LN72"/>
<dbReference type="RefSeq" id="XP_007677165.1">
    <property type="nucleotide sequence ID" value="XM_007678975.1"/>
</dbReference>
<keyword evidence="3" id="KW-1185">Reference proteome</keyword>
<sequence>MPIGEGNKTPWSESEMMIDQLGTVDWDGIDLPKDRTLTGAIKMIAKAKAKLAADVSGSVGGNGVSARGLGKRRGASKKAASEEGRRRRPKPPRVTKLGRSKLVWMSWRLIALTTTRGIQTVSKTWQSRESRGMMMASSPEQAMAADVVPTPISCHP</sequence>